<evidence type="ECO:0000256" key="2">
    <source>
        <dbReference type="SAM" id="Phobius"/>
    </source>
</evidence>
<keyword evidence="2" id="KW-0812">Transmembrane</keyword>
<sequence>MNTQRARPRQMGGGGDGVRRPLIPKRSGQPEEVGEQQQQQALVRQVDVSGMRVEEQLQRERLVEAVAIHEGLEDLREVTEEFMALLEEQQDPIDTIEARIEAALKDVREGRVQIVEATEKASKCQKLLCFFPAMLTIIAVLMLIALFVKGQMKELS</sequence>
<proteinExistence type="predicted"/>
<reference evidence="4" key="1">
    <citation type="journal article" date="2012" name="Proc. Natl. Acad. Sci. U.S.A.">
        <title>Antigenic diversity is generated by distinct evolutionary mechanisms in African trypanosome species.</title>
        <authorList>
            <person name="Jackson A.P."/>
            <person name="Berry A."/>
            <person name="Aslett M."/>
            <person name="Allison H.C."/>
            <person name="Burton P."/>
            <person name="Vavrova-Anderson J."/>
            <person name="Brown R."/>
            <person name="Browne H."/>
            <person name="Corton N."/>
            <person name="Hauser H."/>
            <person name="Gamble J."/>
            <person name="Gilderthorp R."/>
            <person name="Marcello L."/>
            <person name="McQuillan J."/>
            <person name="Otto T.D."/>
            <person name="Quail M.A."/>
            <person name="Sanders M.J."/>
            <person name="van Tonder A."/>
            <person name="Ginger M.L."/>
            <person name="Field M.C."/>
            <person name="Barry J.D."/>
            <person name="Hertz-Fowler C."/>
            <person name="Berriman M."/>
        </authorList>
    </citation>
    <scope>NUCLEOTIDE SEQUENCE</scope>
    <source>
        <strain evidence="4">IL3000</strain>
    </source>
</reference>
<dbReference type="SUPFAM" id="SSF58038">
    <property type="entry name" value="SNARE fusion complex"/>
    <property type="match status" value="1"/>
</dbReference>
<gene>
    <name evidence="4" type="ORF">TCIL3000_11_16220</name>
</gene>
<dbReference type="EMBL" id="HE575324">
    <property type="protein sequence ID" value="CCC96112.1"/>
    <property type="molecule type" value="Genomic_DNA"/>
</dbReference>
<evidence type="ECO:0000259" key="3">
    <source>
        <dbReference type="PROSITE" id="PS50192"/>
    </source>
</evidence>
<dbReference type="Gene3D" id="1.20.5.110">
    <property type="match status" value="1"/>
</dbReference>
<feature type="domain" description="T-SNARE coiled-coil homology" evidence="3">
    <location>
        <begin position="55"/>
        <end position="117"/>
    </location>
</feature>
<feature type="region of interest" description="Disordered" evidence="1">
    <location>
        <begin position="1"/>
        <end position="40"/>
    </location>
</feature>
<keyword evidence="2" id="KW-1133">Transmembrane helix</keyword>
<evidence type="ECO:0000313" key="4">
    <source>
        <dbReference type="EMBL" id="CCC96112.1"/>
    </source>
</evidence>
<accession>G0V389</accession>
<dbReference type="InterPro" id="IPR000727">
    <property type="entry name" value="T_SNARE_dom"/>
</dbReference>
<feature type="transmembrane region" description="Helical" evidence="2">
    <location>
        <begin position="127"/>
        <end position="148"/>
    </location>
</feature>
<dbReference type="AlphaFoldDB" id="G0V389"/>
<keyword evidence="2" id="KW-0472">Membrane</keyword>
<dbReference type="PROSITE" id="PS50192">
    <property type="entry name" value="T_SNARE"/>
    <property type="match status" value="1"/>
</dbReference>
<protein>
    <submittedName>
        <fullName evidence="4">Uncharacterized protein TCIL3000_11_16220</fullName>
    </submittedName>
</protein>
<dbReference type="VEuPathDB" id="TriTrypDB:TcIL3000.11.16220"/>
<evidence type="ECO:0000256" key="1">
    <source>
        <dbReference type="SAM" id="MobiDB-lite"/>
    </source>
</evidence>
<name>G0V389_TRYCI</name>
<organism evidence="4">
    <name type="scientific">Trypanosoma congolense (strain IL3000)</name>
    <dbReference type="NCBI Taxonomy" id="1068625"/>
    <lineage>
        <taxon>Eukaryota</taxon>
        <taxon>Discoba</taxon>
        <taxon>Euglenozoa</taxon>
        <taxon>Kinetoplastea</taxon>
        <taxon>Metakinetoplastina</taxon>
        <taxon>Trypanosomatida</taxon>
        <taxon>Trypanosomatidae</taxon>
        <taxon>Trypanosoma</taxon>
        <taxon>Nannomonas</taxon>
    </lineage>
</organism>